<dbReference type="InterPro" id="IPR018445">
    <property type="entry name" value="Put_Phosphate_transp_reg"/>
</dbReference>
<evidence type="ECO:0000313" key="2">
    <source>
        <dbReference type="EMBL" id="MCZ0864533.1"/>
    </source>
</evidence>
<protein>
    <submittedName>
        <fullName evidence="2">TIGR00153 family protein</fullName>
    </submittedName>
</protein>
<dbReference type="NCBIfam" id="TIGR00153">
    <property type="entry name" value="TIGR00153 family protein"/>
    <property type="match status" value="1"/>
</dbReference>
<gene>
    <name evidence="2" type="ORF">O0V09_04940</name>
</gene>
<dbReference type="SUPFAM" id="SSF109755">
    <property type="entry name" value="PhoU-like"/>
    <property type="match status" value="1"/>
</dbReference>
<dbReference type="AlphaFoldDB" id="A0A9J6RKM0"/>
<dbReference type="Proteomes" id="UP001069090">
    <property type="component" value="Unassembled WGS sequence"/>
</dbReference>
<dbReference type="InterPro" id="IPR002727">
    <property type="entry name" value="DUF47"/>
</dbReference>
<dbReference type="RefSeq" id="WP_258330687.1">
    <property type="nucleotide sequence ID" value="NZ_JAPTGG010000003.1"/>
</dbReference>
<accession>A0A9J6RKM0</accession>
<dbReference type="Pfam" id="PF01865">
    <property type="entry name" value="PhoU_div"/>
    <property type="match status" value="1"/>
</dbReference>
<evidence type="ECO:0000313" key="3">
    <source>
        <dbReference type="Proteomes" id="UP001069090"/>
    </source>
</evidence>
<keyword evidence="3" id="KW-1185">Reference proteome</keyword>
<dbReference type="PANTHER" id="PTHR36536">
    <property type="entry name" value="UPF0111 PROTEIN HI_1603"/>
    <property type="match status" value="1"/>
</dbReference>
<reference evidence="2 3" key="1">
    <citation type="submission" date="2022-12" db="EMBL/GenBank/DDBJ databases">
        <title>Dasania phycosphaerae sp. nov., isolated from particulate material of the south coast of Korea.</title>
        <authorList>
            <person name="Jiang Y."/>
        </authorList>
    </citation>
    <scope>NUCLEOTIDE SEQUENCE [LARGE SCALE GENOMIC DNA]</scope>
    <source>
        <strain evidence="2 3">GY-19</strain>
    </source>
</reference>
<organism evidence="2 3">
    <name type="scientific">Dasania phycosphaerae</name>
    <dbReference type="NCBI Taxonomy" id="2950436"/>
    <lineage>
        <taxon>Bacteria</taxon>
        <taxon>Pseudomonadati</taxon>
        <taxon>Pseudomonadota</taxon>
        <taxon>Gammaproteobacteria</taxon>
        <taxon>Cellvibrionales</taxon>
        <taxon>Spongiibacteraceae</taxon>
        <taxon>Dasania</taxon>
    </lineage>
</organism>
<dbReference type="PANTHER" id="PTHR36536:SF3">
    <property type="entry name" value="UPF0111 PROTEIN HI_1603"/>
    <property type="match status" value="1"/>
</dbReference>
<comment type="caution">
    <text evidence="2">The sequence shown here is derived from an EMBL/GenBank/DDBJ whole genome shotgun (WGS) entry which is preliminary data.</text>
</comment>
<evidence type="ECO:0000256" key="1">
    <source>
        <dbReference type="ARBA" id="ARBA00008591"/>
    </source>
</evidence>
<dbReference type="Gene3D" id="1.20.58.220">
    <property type="entry name" value="Phosphate transport system protein phou homolog 2, domain 2"/>
    <property type="match status" value="1"/>
</dbReference>
<comment type="similarity">
    <text evidence="1">Belongs to the UPF0111 family.</text>
</comment>
<name>A0A9J6RKM0_9GAMM</name>
<proteinExistence type="inferred from homology"/>
<dbReference type="InterPro" id="IPR038078">
    <property type="entry name" value="PhoU-like_sf"/>
</dbReference>
<dbReference type="EMBL" id="JAPTGG010000003">
    <property type="protein sequence ID" value="MCZ0864533.1"/>
    <property type="molecule type" value="Genomic_DNA"/>
</dbReference>
<sequence length="226" mass="25072">MARGNPFGNLFGKSPFQPIQDHMAKAHECAEALIPFLEAAMADDWEQATKHRSTITRLEGEADELKSEIRASLPKSLFLPVPRSDLLEVLSAQDKIANASKTISGLMMGRKMSIPQPITASFMEFVEEALATSAQALKAINELDELVETGFRGREVNTVEALIDELDRLEHRNDEQEIAIRASLFAIEKDLPPIDAMFLYKVIDSIGDLANRAQKVGSRLQIIIAR</sequence>